<evidence type="ECO:0000313" key="6">
    <source>
        <dbReference type="Proteomes" id="UP000603728"/>
    </source>
</evidence>
<dbReference type="Proteomes" id="UP000603728">
    <property type="component" value="Unassembled WGS sequence"/>
</dbReference>
<dbReference type="Pfam" id="PF00196">
    <property type="entry name" value="GerE"/>
    <property type="match status" value="1"/>
</dbReference>
<dbReference type="SUPFAM" id="SSF46894">
    <property type="entry name" value="C-terminal effector domain of the bipartite response regulators"/>
    <property type="match status" value="1"/>
</dbReference>
<evidence type="ECO:0000256" key="2">
    <source>
        <dbReference type="ARBA" id="ARBA00023125"/>
    </source>
</evidence>
<evidence type="ECO:0000256" key="3">
    <source>
        <dbReference type="ARBA" id="ARBA00023163"/>
    </source>
</evidence>
<protein>
    <submittedName>
        <fullName evidence="5">PAS domain-containing protein</fullName>
    </submittedName>
</protein>
<keyword evidence="2" id="KW-0238">DNA-binding</keyword>
<dbReference type="PRINTS" id="PR00038">
    <property type="entry name" value="HTHLUXR"/>
</dbReference>
<reference evidence="5 6" key="1">
    <citation type="submission" date="2021-01" db="EMBL/GenBank/DDBJ databases">
        <title>Genome seq and assembly of Flavobacterium sp. GN10.</title>
        <authorList>
            <person name="Chhetri G."/>
        </authorList>
    </citation>
    <scope>NUCLEOTIDE SEQUENCE [LARGE SCALE GENOMIC DNA]</scope>
    <source>
        <strain evidence="5 6">GN10</strain>
    </source>
</reference>
<dbReference type="SUPFAM" id="SSF55785">
    <property type="entry name" value="PYP-like sensor domain (PAS domain)"/>
    <property type="match status" value="1"/>
</dbReference>
<dbReference type="CDD" id="cd06170">
    <property type="entry name" value="LuxR_C_like"/>
    <property type="match status" value="1"/>
</dbReference>
<name>A0ABS1KJ32_9FLAO</name>
<gene>
    <name evidence="5" type="ORF">JI750_21425</name>
</gene>
<dbReference type="RefSeq" id="WP_202006447.1">
    <property type="nucleotide sequence ID" value="NZ_JAERSF010000006.1"/>
</dbReference>
<comment type="caution">
    <text evidence="5">The sequence shown here is derived from an EMBL/GenBank/DDBJ whole genome shotgun (WGS) entry which is preliminary data.</text>
</comment>
<organism evidence="5 6">
    <name type="scientific">Flavobacterium tagetis</name>
    <dbReference type="NCBI Taxonomy" id="2801336"/>
    <lineage>
        <taxon>Bacteria</taxon>
        <taxon>Pseudomonadati</taxon>
        <taxon>Bacteroidota</taxon>
        <taxon>Flavobacteriia</taxon>
        <taxon>Flavobacteriales</taxon>
        <taxon>Flavobacteriaceae</taxon>
        <taxon>Flavobacterium</taxon>
    </lineage>
</organism>
<evidence type="ECO:0000313" key="5">
    <source>
        <dbReference type="EMBL" id="MBL0739466.1"/>
    </source>
</evidence>
<proteinExistence type="predicted"/>
<dbReference type="Gene3D" id="3.30.450.20">
    <property type="entry name" value="PAS domain"/>
    <property type="match status" value="1"/>
</dbReference>
<dbReference type="InterPro" id="IPR036388">
    <property type="entry name" value="WH-like_DNA-bd_sf"/>
</dbReference>
<keyword evidence="1" id="KW-0805">Transcription regulation</keyword>
<evidence type="ECO:0000259" key="4">
    <source>
        <dbReference type="PROSITE" id="PS50043"/>
    </source>
</evidence>
<dbReference type="InterPro" id="IPR035965">
    <property type="entry name" value="PAS-like_dom_sf"/>
</dbReference>
<dbReference type="InterPro" id="IPR000792">
    <property type="entry name" value="Tscrpt_reg_LuxR_C"/>
</dbReference>
<dbReference type="PROSITE" id="PS50043">
    <property type="entry name" value="HTH_LUXR_2"/>
    <property type="match status" value="1"/>
</dbReference>
<keyword evidence="3" id="KW-0804">Transcription</keyword>
<dbReference type="EMBL" id="JAERSF010000006">
    <property type="protein sequence ID" value="MBL0739466.1"/>
    <property type="molecule type" value="Genomic_DNA"/>
</dbReference>
<dbReference type="InterPro" id="IPR001610">
    <property type="entry name" value="PAC"/>
</dbReference>
<dbReference type="InterPro" id="IPR013655">
    <property type="entry name" value="PAS_fold_3"/>
</dbReference>
<feature type="domain" description="HTH luxR-type" evidence="4">
    <location>
        <begin position="187"/>
        <end position="252"/>
    </location>
</feature>
<dbReference type="Gene3D" id="1.10.10.10">
    <property type="entry name" value="Winged helix-like DNA-binding domain superfamily/Winged helix DNA-binding domain"/>
    <property type="match status" value="1"/>
</dbReference>
<dbReference type="SMART" id="SM00086">
    <property type="entry name" value="PAC"/>
    <property type="match status" value="1"/>
</dbReference>
<evidence type="ECO:0000256" key="1">
    <source>
        <dbReference type="ARBA" id="ARBA00023015"/>
    </source>
</evidence>
<dbReference type="PANTHER" id="PTHR44688">
    <property type="entry name" value="DNA-BINDING TRANSCRIPTIONAL ACTIVATOR DEVR_DOSR"/>
    <property type="match status" value="1"/>
</dbReference>
<dbReference type="Pfam" id="PF08447">
    <property type="entry name" value="PAS_3"/>
    <property type="match status" value="1"/>
</dbReference>
<dbReference type="PANTHER" id="PTHR44688:SF16">
    <property type="entry name" value="DNA-BINDING TRANSCRIPTIONAL ACTIVATOR DEVR_DOSR"/>
    <property type="match status" value="1"/>
</dbReference>
<accession>A0ABS1KJ32</accession>
<dbReference type="SMART" id="SM00421">
    <property type="entry name" value="HTH_LUXR"/>
    <property type="match status" value="1"/>
</dbReference>
<sequence>MLNNPLEELQKIWNDVSKSNRYTSPDYNIDYIKKIVDIFSIGEYYYLIFNLATSTIEYVQENVTKVLGCLPQDFTTEYSIANIHPEDIPFFLNIENTAMHFFSNFSSEKIMKYKIRYDYRIKHKNGNYIRILQQIYTIQTTSEGRPLRVLDIHTDITNLKSTGKPILSFIGLDDEPSFIDVKLRTIYKPSKEILTKREKEILKNLCDGHSSKSLSIKLFLSVETINTHRRNILRKTQTKNITEAIIKGIKEGWF</sequence>
<keyword evidence="6" id="KW-1185">Reference proteome</keyword>
<dbReference type="InterPro" id="IPR016032">
    <property type="entry name" value="Sig_transdc_resp-reg_C-effctor"/>
</dbReference>